<dbReference type="Proteomes" id="UP000299102">
    <property type="component" value="Unassembled WGS sequence"/>
</dbReference>
<dbReference type="OrthoDB" id="6066069at2759"/>
<comment type="caution">
    <text evidence="2">The sequence shown here is derived from an EMBL/GenBank/DDBJ whole genome shotgun (WGS) entry which is preliminary data.</text>
</comment>
<keyword evidence="1" id="KW-0472">Membrane</keyword>
<name>A0A4C1VWS5_EUMVA</name>
<dbReference type="AlphaFoldDB" id="A0A4C1VWS5"/>
<feature type="transmembrane region" description="Helical" evidence="1">
    <location>
        <begin position="141"/>
        <end position="161"/>
    </location>
</feature>
<evidence type="ECO:0000313" key="2">
    <source>
        <dbReference type="EMBL" id="GBP42384.1"/>
    </source>
</evidence>
<dbReference type="STRING" id="151549.A0A4C1VWS5"/>
<evidence type="ECO:0008006" key="4">
    <source>
        <dbReference type="Google" id="ProtNLM"/>
    </source>
</evidence>
<organism evidence="2 3">
    <name type="scientific">Eumeta variegata</name>
    <name type="common">Bagworm moth</name>
    <name type="synonym">Eumeta japonica</name>
    <dbReference type="NCBI Taxonomy" id="151549"/>
    <lineage>
        <taxon>Eukaryota</taxon>
        <taxon>Metazoa</taxon>
        <taxon>Ecdysozoa</taxon>
        <taxon>Arthropoda</taxon>
        <taxon>Hexapoda</taxon>
        <taxon>Insecta</taxon>
        <taxon>Pterygota</taxon>
        <taxon>Neoptera</taxon>
        <taxon>Endopterygota</taxon>
        <taxon>Lepidoptera</taxon>
        <taxon>Glossata</taxon>
        <taxon>Ditrysia</taxon>
        <taxon>Tineoidea</taxon>
        <taxon>Psychidae</taxon>
        <taxon>Oiketicinae</taxon>
        <taxon>Eumeta</taxon>
    </lineage>
</organism>
<reference evidence="2 3" key="1">
    <citation type="journal article" date="2019" name="Commun. Biol.">
        <title>The bagworm genome reveals a unique fibroin gene that provides high tensile strength.</title>
        <authorList>
            <person name="Kono N."/>
            <person name="Nakamura H."/>
            <person name="Ohtoshi R."/>
            <person name="Tomita M."/>
            <person name="Numata K."/>
            <person name="Arakawa K."/>
        </authorList>
    </citation>
    <scope>NUCLEOTIDE SEQUENCE [LARGE SCALE GENOMIC DNA]</scope>
</reference>
<keyword evidence="3" id="KW-1185">Reference proteome</keyword>
<dbReference type="EMBL" id="BGZK01000417">
    <property type="protein sequence ID" value="GBP42384.1"/>
    <property type="molecule type" value="Genomic_DNA"/>
</dbReference>
<protein>
    <recommendedName>
        <fullName evidence="4">Death domain-containing protein</fullName>
    </recommendedName>
</protein>
<sequence>MNIPEFEYIADHLTEEECRHLVAALHFVSYDLPASLSAAERKVPLDVPCINLLLQWNSGKEKWEGYGKGHEEVAHRLRQLGKRDLADWLGKTVFDDLAKDVNDTLLNSPLGKTEKKNANQHLYVDREPPSEEEEWTALDSILWVALFSCICLTLLVFVNIIRISRKRASLRKAARKDEMKNLIRNDGGTDTEEEIYNVEKSSSRNKKQRHSDLVQLSTIIESCPSTAN</sequence>
<keyword evidence="1" id="KW-0812">Transmembrane</keyword>
<evidence type="ECO:0000313" key="3">
    <source>
        <dbReference type="Proteomes" id="UP000299102"/>
    </source>
</evidence>
<accession>A0A4C1VWS5</accession>
<proteinExistence type="predicted"/>
<gene>
    <name evidence="2" type="ORF">EVAR_30017_1</name>
</gene>
<evidence type="ECO:0000256" key="1">
    <source>
        <dbReference type="SAM" id="Phobius"/>
    </source>
</evidence>
<keyword evidence="1" id="KW-1133">Transmembrane helix</keyword>